<evidence type="ECO:0000256" key="1">
    <source>
        <dbReference type="ARBA" id="ARBA00009500"/>
    </source>
</evidence>
<dbReference type="OrthoDB" id="671595at2759"/>
<name>A0A6P4E1P9_DRORH</name>
<comment type="similarity">
    <text evidence="1 4">Belongs to the serpin family.</text>
</comment>
<protein>
    <submittedName>
        <fullName evidence="6">Antichymotrypsin-2-like</fullName>
    </submittedName>
</protein>
<feature type="domain" description="Serpin" evidence="5">
    <location>
        <begin position="29"/>
        <end position="387"/>
    </location>
</feature>
<dbReference type="InterPro" id="IPR000215">
    <property type="entry name" value="Serpin_fam"/>
</dbReference>
<gene>
    <name evidence="6" type="primary">LOC108038118</name>
</gene>
<dbReference type="InterPro" id="IPR036186">
    <property type="entry name" value="Serpin_sf"/>
</dbReference>
<dbReference type="Gene3D" id="2.30.39.10">
    <property type="entry name" value="Alpha-1-antitrypsin, domain 1"/>
    <property type="match status" value="1"/>
</dbReference>
<keyword evidence="3" id="KW-0722">Serine protease inhibitor</keyword>
<dbReference type="Pfam" id="PF00079">
    <property type="entry name" value="Serpin"/>
    <property type="match status" value="1"/>
</dbReference>
<dbReference type="SUPFAM" id="SSF56574">
    <property type="entry name" value="Serpins"/>
    <property type="match status" value="1"/>
</dbReference>
<dbReference type="CDD" id="cd19954">
    <property type="entry name" value="serpin42Dd-like_insects"/>
    <property type="match status" value="1"/>
</dbReference>
<dbReference type="GO" id="GO:0005615">
    <property type="term" value="C:extracellular space"/>
    <property type="evidence" value="ECO:0007669"/>
    <property type="project" value="InterPro"/>
</dbReference>
<dbReference type="Gene3D" id="3.30.497.10">
    <property type="entry name" value="Antithrombin, subunit I, domain 2"/>
    <property type="match status" value="1"/>
</dbReference>
<proteinExistence type="inferred from homology"/>
<dbReference type="GO" id="GO:0004867">
    <property type="term" value="F:serine-type endopeptidase inhibitor activity"/>
    <property type="evidence" value="ECO:0007669"/>
    <property type="project" value="UniProtKB-KW"/>
</dbReference>
<evidence type="ECO:0000256" key="3">
    <source>
        <dbReference type="ARBA" id="ARBA00022900"/>
    </source>
</evidence>
<dbReference type="InterPro" id="IPR023795">
    <property type="entry name" value="Serpin_CS"/>
</dbReference>
<organism evidence="6">
    <name type="scientific">Drosophila rhopaloa</name>
    <name type="common">Fruit fly</name>
    <dbReference type="NCBI Taxonomy" id="1041015"/>
    <lineage>
        <taxon>Eukaryota</taxon>
        <taxon>Metazoa</taxon>
        <taxon>Ecdysozoa</taxon>
        <taxon>Arthropoda</taxon>
        <taxon>Hexapoda</taxon>
        <taxon>Insecta</taxon>
        <taxon>Pterygota</taxon>
        <taxon>Neoptera</taxon>
        <taxon>Endopterygota</taxon>
        <taxon>Diptera</taxon>
        <taxon>Brachycera</taxon>
        <taxon>Muscomorpha</taxon>
        <taxon>Ephydroidea</taxon>
        <taxon>Drosophilidae</taxon>
        <taxon>Drosophila</taxon>
        <taxon>Sophophora</taxon>
    </lineage>
</organism>
<evidence type="ECO:0000256" key="2">
    <source>
        <dbReference type="ARBA" id="ARBA00022690"/>
    </source>
</evidence>
<dbReference type="InterPro" id="IPR023796">
    <property type="entry name" value="Serpin_dom"/>
</dbReference>
<dbReference type="PROSITE" id="PS00284">
    <property type="entry name" value="SERPIN"/>
    <property type="match status" value="1"/>
</dbReference>
<dbReference type="InterPro" id="IPR042185">
    <property type="entry name" value="Serpin_sf_2"/>
</dbReference>
<evidence type="ECO:0000313" key="6">
    <source>
        <dbReference type="RefSeq" id="XP_016970324.1"/>
    </source>
</evidence>
<dbReference type="PANTHER" id="PTHR11461:SF211">
    <property type="entry name" value="GH10112P-RELATED"/>
    <property type="match status" value="1"/>
</dbReference>
<dbReference type="SMART" id="SM00093">
    <property type="entry name" value="SERPIN"/>
    <property type="match status" value="1"/>
</dbReference>
<evidence type="ECO:0000259" key="5">
    <source>
        <dbReference type="SMART" id="SM00093"/>
    </source>
</evidence>
<accession>A0A6P4E1P9</accession>
<reference evidence="6" key="1">
    <citation type="submission" date="2025-08" db="UniProtKB">
        <authorList>
            <consortium name="RefSeq"/>
        </authorList>
    </citation>
    <scope>IDENTIFICATION</scope>
</reference>
<dbReference type="PANTHER" id="PTHR11461">
    <property type="entry name" value="SERINE PROTEASE INHIBITOR, SERPIN"/>
    <property type="match status" value="1"/>
</dbReference>
<dbReference type="AlphaFoldDB" id="A0A6P4E1P9"/>
<keyword evidence="2" id="KW-0646">Protease inhibitor</keyword>
<dbReference type="RefSeq" id="XP_016970324.1">
    <property type="nucleotide sequence ID" value="XM_017114835.1"/>
</dbReference>
<dbReference type="InterPro" id="IPR042178">
    <property type="entry name" value="Serpin_sf_1"/>
</dbReference>
<evidence type="ECO:0000256" key="4">
    <source>
        <dbReference type="RuleBase" id="RU000411"/>
    </source>
</evidence>
<sequence>MGHLLVAHTFEVNLSSYPGTFSYMDRFSAKLFQKIAKSSQGNVVISPLSVHALLGMIYAASAGDTLRELQQVGEFGKNPTDVALDFQRLVKVKDNQQGAELAIAMRVYYNQQLAGINPRYEQFAKIHYNASTVPVDMSNGEETATKINSWVADSTRNKIQNLVSPDSITSEVQAILVNAVYFKGIWAKDFPTIATHPAEFHHTDGRTSQVDMMYNKDFFRLAYLPELDATALELAYKDSATSMLILLPNRHDGLADLEQQLARPEFDLNRIALRLRSQIVEVSLPKFRIEFKQEMNEPLKELGLHEMFSASSQVINLLDQPVHVTQIMQKAFIDVGEEGTEASAATFAMIEFRSFSPPKPKFVANRPFVFVIRTPSSVLFVGHVEDPGLK</sequence>